<dbReference type="EMBL" id="PNEN01001777">
    <property type="protein sequence ID" value="PPJ50737.1"/>
    <property type="molecule type" value="Genomic_DNA"/>
</dbReference>
<dbReference type="PROSITE" id="PS00455">
    <property type="entry name" value="AMP_BINDING"/>
    <property type="match status" value="1"/>
</dbReference>
<dbReference type="Proteomes" id="UP000237631">
    <property type="component" value="Unassembled WGS sequence"/>
</dbReference>
<comment type="similarity">
    <text evidence="1">Belongs to the ATP-dependent AMP-binding enzyme family.</text>
</comment>
<protein>
    <recommendedName>
        <fullName evidence="10">Carrier domain-containing protein</fullName>
    </recommendedName>
</protein>
<dbReference type="Pfam" id="PF00501">
    <property type="entry name" value="AMP-binding"/>
    <property type="match status" value="1"/>
</dbReference>
<keyword evidence="3" id="KW-0597">Phosphoprotein</keyword>
<keyword evidence="4" id="KW-0436">Ligase</keyword>
<dbReference type="InterPro" id="IPR025110">
    <property type="entry name" value="AMP-bd_C"/>
</dbReference>
<dbReference type="SUPFAM" id="SSF56801">
    <property type="entry name" value="Acetyl-CoA synthetase-like"/>
    <property type="match status" value="1"/>
</dbReference>
<dbReference type="SUPFAM" id="SSF47336">
    <property type="entry name" value="ACP-like"/>
    <property type="match status" value="1"/>
</dbReference>
<dbReference type="Gene3D" id="3.30.300.30">
    <property type="match status" value="1"/>
</dbReference>
<accession>A0A2S6BTE8</accession>
<proteinExistence type="inferred from homology"/>
<gene>
    <name evidence="8" type="ORF">CBER1_08105</name>
</gene>
<dbReference type="GO" id="GO:0006631">
    <property type="term" value="P:fatty acid metabolic process"/>
    <property type="evidence" value="ECO:0007669"/>
    <property type="project" value="TreeGrafter"/>
</dbReference>
<dbReference type="PANTHER" id="PTHR43201">
    <property type="entry name" value="ACYL-COA SYNTHETASE"/>
    <property type="match status" value="1"/>
</dbReference>
<dbReference type="InterPro" id="IPR036736">
    <property type="entry name" value="ACP-like_sf"/>
</dbReference>
<dbReference type="SUPFAM" id="SSF52777">
    <property type="entry name" value="CoA-dependent acyltransferases"/>
    <property type="match status" value="2"/>
</dbReference>
<dbReference type="InterPro" id="IPR045851">
    <property type="entry name" value="AMP-bd_C_sf"/>
</dbReference>
<dbReference type="Gene3D" id="3.30.559.30">
    <property type="entry name" value="Nonribosomal peptide synthetase, condensation domain"/>
    <property type="match status" value="1"/>
</dbReference>
<dbReference type="Pfam" id="PF13193">
    <property type="entry name" value="AMP-binding_C"/>
    <property type="match status" value="1"/>
</dbReference>
<dbReference type="STRING" id="357750.A0A2S6BTE8"/>
<evidence type="ECO:0000313" key="8">
    <source>
        <dbReference type="EMBL" id="PPJ50737.1"/>
    </source>
</evidence>
<dbReference type="PANTHER" id="PTHR43201:SF5">
    <property type="entry name" value="MEDIUM-CHAIN ACYL-COA LIGASE ACSF2, MITOCHONDRIAL"/>
    <property type="match status" value="1"/>
</dbReference>
<feature type="domain" description="Carrier" evidence="6">
    <location>
        <begin position="523"/>
        <end position="585"/>
    </location>
</feature>
<evidence type="ECO:0000313" key="9">
    <source>
        <dbReference type="Proteomes" id="UP000237631"/>
    </source>
</evidence>
<feature type="domain" description="AMP-binding enzyme C-terminal" evidence="7">
    <location>
        <begin position="417"/>
        <end position="492"/>
    </location>
</feature>
<evidence type="ECO:0000256" key="1">
    <source>
        <dbReference type="ARBA" id="ARBA00006432"/>
    </source>
</evidence>
<evidence type="ECO:0008006" key="10">
    <source>
        <dbReference type="Google" id="ProtNLM"/>
    </source>
</evidence>
<name>A0A2S6BTE8_9PEZI</name>
<evidence type="ECO:0000256" key="2">
    <source>
        <dbReference type="ARBA" id="ARBA00022450"/>
    </source>
</evidence>
<dbReference type="Gene3D" id="3.40.50.12780">
    <property type="entry name" value="N-terminal domain of ligase-like"/>
    <property type="match status" value="1"/>
</dbReference>
<dbReference type="InterPro" id="IPR000873">
    <property type="entry name" value="AMP-dep_synth/lig_dom"/>
</dbReference>
<feature type="domain" description="AMP-dependent synthetase/ligase" evidence="5">
    <location>
        <begin position="10"/>
        <end position="366"/>
    </location>
</feature>
<dbReference type="Gene3D" id="1.10.1200.10">
    <property type="entry name" value="ACP-like"/>
    <property type="match status" value="1"/>
</dbReference>
<dbReference type="InterPro" id="IPR009081">
    <property type="entry name" value="PP-bd_ACP"/>
</dbReference>
<dbReference type="InterPro" id="IPR042099">
    <property type="entry name" value="ANL_N_sf"/>
</dbReference>
<evidence type="ECO:0000259" key="7">
    <source>
        <dbReference type="Pfam" id="PF13193"/>
    </source>
</evidence>
<dbReference type="InterPro" id="IPR020845">
    <property type="entry name" value="AMP-binding_CS"/>
</dbReference>
<evidence type="ECO:0000256" key="4">
    <source>
        <dbReference type="ARBA" id="ARBA00022598"/>
    </source>
</evidence>
<dbReference type="OrthoDB" id="3633556at2759"/>
<dbReference type="AlphaFoldDB" id="A0A2S6BTE8"/>
<evidence type="ECO:0000259" key="6">
    <source>
        <dbReference type="Pfam" id="PF00550"/>
    </source>
</evidence>
<keyword evidence="9" id="KW-1185">Reference proteome</keyword>
<keyword evidence="2" id="KW-0596">Phosphopantetheine</keyword>
<dbReference type="Pfam" id="PF00550">
    <property type="entry name" value="PP-binding"/>
    <property type="match status" value="1"/>
</dbReference>
<comment type="caution">
    <text evidence="8">The sequence shown here is derived from an EMBL/GenBank/DDBJ whole genome shotgun (WGS) entry which is preliminary data.</text>
</comment>
<evidence type="ECO:0000259" key="5">
    <source>
        <dbReference type="Pfam" id="PF00501"/>
    </source>
</evidence>
<evidence type="ECO:0000256" key="3">
    <source>
        <dbReference type="ARBA" id="ARBA00022553"/>
    </source>
</evidence>
<dbReference type="GO" id="GO:0031956">
    <property type="term" value="F:medium-chain fatty acid-CoA ligase activity"/>
    <property type="evidence" value="ECO:0007669"/>
    <property type="project" value="TreeGrafter"/>
</dbReference>
<dbReference type="Gene3D" id="3.30.559.10">
    <property type="entry name" value="Chloramphenicol acetyltransferase-like domain"/>
    <property type="match status" value="1"/>
</dbReference>
<dbReference type="InterPro" id="IPR023213">
    <property type="entry name" value="CAT-like_dom_sf"/>
</dbReference>
<organism evidence="8 9">
    <name type="scientific">Cercospora berteroae</name>
    <dbReference type="NCBI Taxonomy" id="357750"/>
    <lineage>
        <taxon>Eukaryota</taxon>
        <taxon>Fungi</taxon>
        <taxon>Dikarya</taxon>
        <taxon>Ascomycota</taxon>
        <taxon>Pezizomycotina</taxon>
        <taxon>Dothideomycetes</taxon>
        <taxon>Dothideomycetidae</taxon>
        <taxon>Mycosphaerellales</taxon>
        <taxon>Mycosphaerellaceae</taxon>
        <taxon>Cercospora</taxon>
    </lineage>
</organism>
<sequence>MQALLSDLGKNHPNRSALIGSGDEDSNISFNLLHQQIEQLREGFVQCGVSRGSVVALALHNSTDLALIFLALLACDATIAPLNPKFKASEYEYYLKDADAQFIVAPSAAWSSKSPLTSATEGLQCVRLECHHEKNSVRIGEVNSANKESRALRSSDITSNTALILHTSGTTGKPKCVPLTLDNLLASTHNVIEAYKLDATDRTVLLMPLFHIHGIVAGLLAPLVAGAGVVIPANGVSDDFWQTFVEHHATWWTATPTHQKLILSLPRPACKTQLRFIRSCSSALSLQDLQRLEEAFGVPVLQAYAMTENAHHIASQVIGRDRKPGSVGYPSPNVDVVVVDDNGKALSSDQTGEIAIKGQSTTLGYLGNPEANAKAFTSSGHFRTGDQGFFDNDGCLFLTGRLKEMINKGGESLSPVEFDNVLVSHEKVAEAVSFAVPDEVYGEDIGAAIVLAKDQNLSESEMIAWLRDRVSDTKLPKTLWFVDAIPKTATGKLQRLTVAKKMLETDPGAAPSSNGDSGSVLEDLRKMWSDVLRISASDIKDCDRFSVLSGDSGLAVRLAGMARTRNYTLSLASIFAHDELAKMATEMRTSKATDVLANGEFAPVDEDARGFCAKALSIEVEDVEDAYPMTPFQSHMAAENLESGTWNYSYGFRCETADLQKVKQVMGLIQHRHGILRAHTVRVDGQFYQAITRGASDCVDVPCVKTYLGKLRGQPIPLGDRACRFISSIEDGTPLFVLTLGHVIMDEWTRSLIFKELETGLKDLGELRNSPLPPPFGAFARWIDSIKPSGLQTKLTGHSPMPYDKDRLKLLTRTINLDKELPSDRPWFVSAHLAWALATAEHVDQSRVTINTVQSGRLAPVQGIESMLGPTLTHDRRAIDISSDLILQQALNQIANNLLEPENASFAGTNLYEERHKVWMLNCALSAPLATVNKIGPSNAQLELDQNLSDRLPPGFALNSRAYRTGSDGIELRIVYDNGYVDEKTAEVTIDCFAGFLSQVCREDGEQKLGDVVKDVK</sequence>
<reference evidence="9" key="1">
    <citation type="journal article" date="2017" name="bioRxiv">
        <title>Conservation of a gene cluster reveals novel cercosporin biosynthetic mechanisms and extends production to the genus Colletotrichum.</title>
        <authorList>
            <person name="de Jonge R."/>
            <person name="Ebert M.K."/>
            <person name="Huitt-Roehl C.R."/>
            <person name="Pal P."/>
            <person name="Suttle J.C."/>
            <person name="Spanner R.E."/>
            <person name="Neubauer J.D."/>
            <person name="Jurick W.M.II."/>
            <person name="Stott K.A."/>
            <person name="Secor G.A."/>
            <person name="Thomma B.P.H.J."/>
            <person name="Van de Peer Y."/>
            <person name="Townsend C.A."/>
            <person name="Bolton M.D."/>
        </authorList>
    </citation>
    <scope>NUCLEOTIDE SEQUENCE [LARGE SCALE GENOMIC DNA]</scope>
    <source>
        <strain evidence="9">CBS538.71</strain>
    </source>
</reference>